<gene>
    <name evidence="5" type="ORF">EGYM00392_LOCUS36842</name>
</gene>
<dbReference type="InterPro" id="IPR000244">
    <property type="entry name" value="Ribosomal_bL9"/>
</dbReference>
<evidence type="ECO:0000256" key="2">
    <source>
        <dbReference type="ARBA" id="ARBA00022980"/>
    </source>
</evidence>
<evidence type="ECO:0000256" key="3">
    <source>
        <dbReference type="ARBA" id="ARBA00023274"/>
    </source>
</evidence>
<dbReference type="GO" id="GO:0003735">
    <property type="term" value="F:structural constituent of ribosome"/>
    <property type="evidence" value="ECO:0007669"/>
    <property type="project" value="InterPro"/>
</dbReference>
<name>A0A7S1IX21_9EUGL</name>
<dbReference type="InterPro" id="IPR036935">
    <property type="entry name" value="Ribosomal_bL9_N_sf"/>
</dbReference>
<proteinExistence type="inferred from homology"/>
<protein>
    <recommendedName>
        <fullName evidence="4">Ribosomal protein L9 domain-containing protein</fullName>
    </recommendedName>
</protein>
<dbReference type="GO" id="GO:1990904">
    <property type="term" value="C:ribonucleoprotein complex"/>
    <property type="evidence" value="ECO:0007669"/>
    <property type="project" value="UniProtKB-KW"/>
</dbReference>
<dbReference type="InterPro" id="IPR020070">
    <property type="entry name" value="Ribosomal_bL9_N"/>
</dbReference>
<feature type="domain" description="Ribosomal protein L9" evidence="4">
    <location>
        <begin position="21"/>
        <end position="62"/>
    </location>
</feature>
<evidence type="ECO:0000256" key="1">
    <source>
        <dbReference type="ARBA" id="ARBA00010605"/>
    </source>
</evidence>
<dbReference type="GO" id="GO:0006412">
    <property type="term" value="P:translation"/>
    <property type="evidence" value="ECO:0007669"/>
    <property type="project" value="InterPro"/>
</dbReference>
<dbReference type="InterPro" id="IPR009027">
    <property type="entry name" value="Ribosomal_bL9/RNase_H1_N"/>
</dbReference>
<keyword evidence="2" id="KW-0689">Ribosomal protein</keyword>
<dbReference type="Gene3D" id="3.40.5.10">
    <property type="entry name" value="Ribosomal protein L9, N-terminal domain"/>
    <property type="match status" value="1"/>
</dbReference>
<accession>A0A7S1IX21</accession>
<dbReference type="GO" id="GO:0005840">
    <property type="term" value="C:ribosome"/>
    <property type="evidence" value="ECO:0007669"/>
    <property type="project" value="UniProtKB-KW"/>
</dbReference>
<comment type="similarity">
    <text evidence="1">Belongs to the bacterial ribosomal protein bL9 family.</text>
</comment>
<dbReference type="AlphaFoldDB" id="A0A7S1IX21"/>
<organism evidence="5">
    <name type="scientific">Eutreptiella gymnastica</name>
    <dbReference type="NCBI Taxonomy" id="73025"/>
    <lineage>
        <taxon>Eukaryota</taxon>
        <taxon>Discoba</taxon>
        <taxon>Euglenozoa</taxon>
        <taxon>Euglenida</taxon>
        <taxon>Spirocuta</taxon>
        <taxon>Euglenophyceae</taxon>
        <taxon>Eutreptiales</taxon>
        <taxon>Eutreptiaceae</taxon>
        <taxon>Eutreptiella</taxon>
    </lineage>
</organism>
<sequence>MQLSRKFLADAVARAKRQCRIILLKDLPKYGSRGQVVSVLPGTMRHILYPSKAAVYYTKENADKHNEAIRAYEVVVQQREQRIAQRLLEAAQEKAAQEGEQETA</sequence>
<dbReference type="SUPFAM" id="SSF55658">
    <property type="entry name" value="L9 N-domain-like"/>
    <property type="match status" value="1"/>
</dbReference>
<evidence type="ECO:0000313" key="5">
    <source>
        <dbReference type="EMBL" id="CAD9025714.1"/>
    </source>
</evidence>
<dbReference type="PANTHER" id="PTHR21368">
    <property type="entry name" value="50S RIBOSOMAL PROTEIN L9"/>
    <property type="match status" value="1"/>
</dbReference>
<dbReference type="EMBL" id="HBGA01098575">
    <property type="protein sequence ID" value="CAD9025714.1"/>
    <property type="molecule type" value="Transcribed_RNA"/>
</dbReference>
<keyword evidence="3" id="KW-0687">Ribonucleoprotein</keyword>
<dbReference type="Pfam" id="PF01281">
    <property type="entry name" value="Ribosomal_L9_N"/>
    <property type="match status" value="1"/>
</dbReference>
<reference evidence="5" key="1">
    <citation type="submission" date="2021-01" db="EMBL/GenBank/DDBJ databases">
        <authorList>
            <person name="Corre E."/>
            <person name="Pelletier E."/>
            <person name="Niang G."/>
            <person name="Scheremetjew M."/>
            <person name="Finn R."/>
            <person name="Kale V."/>
            <person name="Holt S."/>
            <person name="Cochrane G."/>
            <person name="Meng A."/>
            <person name="Brown T."/>
            <person name="Cohen L."/>
        </authorList>
    </citation>
    <scope>NUCLEOTIDE SEQUENCE</scope>
    <source>
        <strain evidence="5">NIES-381</strain>
    </source>
</reference>
<evidence type="ECO:0000259" key="4">
    <source>
        <dbReference type="Pfam" id="PF01281"/>
    </source>
</evidence>